<dbReference type="InterPro" id="IPR008715">
    <property type="entry name" value="SAM-MeTfrase_NodS-like"/>
</dbReference>
<dbReference type="Gene3D" id="3.40.50.150">
    <property type="entry name" value="Vaccinia Virus protein VP39"/>
    <property type="match status" value="1"/>
</dbReference>
<dbReference type="GO" id="GO:0009312">
    <property type="term" value="P:oligosaccharide biosynthetic process"/>
    <property type="evidence" value="ECO:0007669"/>
    <property type="project" value="InterPro"/>
</dbReference>
<dbReference type="EMBL" id="LAQU01000005">
    <property type="protein sequence ID" value="KKB64332.1"/>
    <property type="molecule type" value="Genomic_DNA"/>
</dbReference>
<evidence type="ECO:0000313" key="2">
    <source>
        <dbReference type="Proteomes" id="UP000033618"/>
    </source>
</evidence>
<gene>
    <name evidence="1" type="ORF">WM40_07155</name>
</gene>
<dbReference type="Pfam" id="PF05401">
    <property type="entry name" value="NodS"/>
    <property type="match status" value="1"/>
</dbReference>
<evidence type="ECO:0008006" key="3">
    <source>
        <dbReference type="Google" id="ProtNLM"/>
    </source>
</evidence>
<dbReference type="InterPro" id="IPR029063">
    <property type="entry name" value="SAM-dependent_MTases_sf"/>
</dbReference>
<reference evidence="1 2" key="1">
    <citation type="submission" date="2015-03" db="EMBL/GenBank/DDBJ databases">
        <title>Draft Genome Sequence of Burkholderia andropogonis type strain ICMP2807, isolated from Sorghum bicolor.</title>
        <authorList>
            <person name="Lopes-Santos L."/>
            <person name="Castro D.B."/>
            <person name="Ottoboni L.M."/>
            <person name="Park D."/>
            <person name="Weirc B.S."/>
            <person name="Destefano S.A."/>
        </authorList>
    </citation>
    <scope>NUCLEOTIDE SEQUENCE [LARGE SCALE GENOMIC DNA]</scope>
    <source>
        <strain evidence="1 2">ICMP2807</strain>
    </source>
</reference>
<protein>
    <recommendedName>
        <fullName evidence="3">Methyltransferase</fullName>
    </recommendedName>
</protein>
<dbReference type="STRING" id="28092.WM40_07155"/>
<dbReference type="Proteomes" id="UP000033618">
    <property type="component" value="Unassembled WGS sequence"/>
</dbReference>
<proteinExistence type="predicted"/>
<evidence type="ECO:0000313" key="1">
    <source>
        <dbReference type="EMBL" id="KKB64332.1"/>
    </source>
</evidence>
<comment type="caution">
    <text evidence="1">The sequence shown here is derived from an EMBL/GenBank/DDBJ whole genome shotgun (WGS) entry which is preliminary data.</text>
</comment>
<dbReference type="CDD" id="cd02440">
    <property type="entry name" value="AdoMet_MTases"/>
    <property type="match status" value="1"/>
</dbReference>
<dbReference type="PATRIC" id="fig|28092.6.peg.1693"/>
<keyword evidence="2" id="KW-1185">Reference proteome</keyword>
<sequence>MQEAEHQSPFDSHYFAACYAASADPWKIEKGWYEERKRAVLLASLPKPRYHRAYEPGCGTGVLTRSLAARCDRLLASDGAQAALDIARTHPEAPPHVDWQSMTLGQEWPEGRFDLIVLSEVAYYLSNDALTSVIGMLKDALLPEATVACCHWCHPFQGAPTVGVDLHRHIGKLLGLPISGEYLDTDFCLSIWTTEAKSVAQHEGIR</sequence>
<organism evidence="1 2">
    <name type="scientific">Robbsia andropogonis</name>
    <dbReference type="NCBI Taxonomy" id="28092"/>
    <lineage>
        <taxon>Bacteria</taxon>
        <taxon>Pseudomonadati</taxon>
        <taxon>Pseudomonadota</taxon>
        <taxon>Betaproteobacteria</taxon>
        <taxon>Burkholderiales</taxon>
        <taxon>Burkholderiaceae</taxon>
        <taxon>Robbsia</taxon>
    </lineage>
</organism>
<name>A0A0F5K474_9BURK</name>
<dbReference type="AlphaFoldDB" id="A0A0F5K474"/>
<dbReference type="SUPFAM" id="SSF53335">
    <property type="entry name" value="S-adenosyl-L-methionine-dependent methyltransferases"/>
    <property type="match status" value="1"/>
</dbReference>
<accession>A0A0F5K474</accession>
<dbReference type="GO" id="GO:0008757">
    <property type="term" value="F:S-adenosylmethionine-dependent methyltransferase activity"/>
    <property type="evidence" value="ECO:0007669"/>
    <property type="project" value="InterPro"/>
</dbReference>